<proteinExistence type="predicted"/>
<sequence>MKNITSILKELTEKYLSKETLAGKMGVSTRTIDRWQKSLSKPSYAERKLLNQIYNGYKNVSKQKET</sequence>
<accession>A0A6H2A647</accession>
<gene>
    <name evidence="1" type="ORF">TM448A07943_0005</name>
</gene>
<dbReference type="GO" id="GO:0003677">
    <property type="term" value="F:DNA binding"/>
    <property type="evidence" value="ECO:0007669"/>
    <property type="project" value="InterPro"/>
</dbReference>
<dbReference type="Gene3D" id="1.10.260.40">
    <property type="entry name" value="lambda repressor-like DNA-binding domains"/>
    <property type="match status" value="1"/>
</dbReference>
<dbReference type="SUPFAM" id="SSF47413">
    <property type="entry name" value="lambda repressor-like DNA-binding domains"/>
    <property type="match status" value="1"/>
</dbReference>
<evidence type="ECO:0000313" key="1">
    <source>
        <dbReference type="EMBL" id="QJA55248.1"/>
    </source>
</evidence>
<reference evidence="1" key="1">
    <citation type="submission" date="2020-03" db="EMBL/GenBank/DDBJ databases">
        <title>The deep terrestrial virosphere.</title>
        <authorList>
            <person name="Holmfeldt K."/>
            <person name="Nilsson E."/>
            <person name="Simone D."/>
            <person name="Lopez-Fernandez M."/>
            <person name="Wu X."/>
            <person name="de Brujin I."/>
            <person name="Lundin D."/>
            <person name="Andersson A."/>
            <person name="Bertilsson S."/>
            <person name="Dopson M."/>
        </authorList>
    </citation>
    <scope>NUCLEOTIDE SEQUENCE</scope>
    <source>
        <strain evidence="1">TM448A07943</strain>
    </source>
</reference>
<dbReference type="InterPro" id="IPR010982">
    <property type="entry name" value="Lambda_DNA-bd_dom_sf"/>
</dbReference>
<name>A0A6H2A647_9ZZZZ</name>
<organism evidence="1">
    <name type="scientific">viral metagenome</name>
    <dbReference type="NCBI Taxonomy" id="1070528"/>
    <lineage>
        <taxon>unclassified sequences</taxon>
        <taxon>metagenomes</taxon>
        <taxon>organismal metagenomes</taxon>
    </lineage>
</organism>
<dbReference type="AlphaFoldDB" id="A0A6H2A647"/>
<dbReference type="EMBL" id="MT144581">
    <property type="protein sequence ID" value="QJA55248.1"/>
    <property type="molecule type" value="Genomic_DNA"/>
</dbReference>
<protein>
    <submittedName>
        <fullName evidence="1">Putative DNA binding, helix-turn-helix domain containing protein</fullName>
    </submittedName>
</protein>